<keyword evidence="1" id="KW-0472">Membrane</keyword>
<gene>
    <name evidence="2" type="ORF">SAMN04489714_1239</name>
</gene>
<dbReference type="EMBL" id="LT629792">
    <property type="protein sequence ID" value="SDT96019.1"/>
    <property type="molecule type" value="Genomic_DNA"/>
</dbReference>
<name>A0ABY0V7T4_9ACTO</name>
<organism evidence="2 3">
    <name type="scientific">Schaalia radingae</name>
    <dbReference type="NCBI Taxonomy" id="131110"/>
    <lineage>
        <taxon>Bacteria</taxon>
        <taxon>Bacillati</taxon>
        <taxon>Actinomycetota</taxon>
        <taxon>Actinomycetes</taxon>
        <taxon>Actinomycetales</taxon>
        <taxon>Actinomycetaceae</taxon>
        <taxon>Schaalia</taxon>
    </lineage>
</organism>
<dbReference type="InterPro" id="IPR003744">
    <property type="entry name" value="YhhQ"/>
</dbReference>
<reference evidence="2 3" key="1">
    <citation type="submission" date="2016-10" db="EMBL/GenBank/DDBJ databases">
        <authorList>
            <person name="Varghese N."/>
            <person name="Submissions S."/>
        </authorList>
    </citation>
    <scope>NUCLEOTIDE SEQUENCE [LARGE SCALE GENOMIC DNA]</scope>
    <source>
        <strain evidence="2 3">DSM 9169</strain>
    </source>
</reference>
<feature type="transmembrane region" description="Helical" evidence="1">
    <location>
        <begin position="15"/>
        <end position="34"/>
    </location>
</feature>
<feature type="transmembrane region" description="Helical" evidence="1">
    <location>
        <begin position="78"/>
        <end position="99"/>
    </location>
</feature>
<feature type="transmembrane region" description="Helical" evidence="1">
    <location>
        <begin position="111"/>
        <end position="131"/>
    </location>
</feature>
<comment type="function">
    <text evidence="1">Involved in the import of queuosine (Q) precursors, required for Q precursor salvage.</text>
</comment>
<dbReference type="HAMAP" id="MF_02088">
    <property type="entry name" value="Q_prec_transport"/>
    <property type="match status" value="1"/>
</dbReference>
<dbReference type="RefSeq" id="WP_092648622.1">
    <property type="nucleotide sequence ID" value="NZ_LT629792.1"/>
</dbReference>
<keyword evidence="1" id="KW-0812">Transmembrane</keyword>
<evidence type="ECO:0000256" key="1">
    <source>
        <dbReference type="HAMAP-Rule" id="MF_02088"/>
    </source>
</evidence>
<dbReference type="NCBIfam" id="TIGR00697">
    <property type="entry name" value="queuosine precursor transporter"/>
    <property type="match status" value="1"/>
</dbReference>
<dbReference type="PANTHER" id="PTHR34300">
    <property type="entry name" value="QUEUOSINE PRECURSOR TRANSPORTER-RELATED"/>
    <property type="match status" value="1"/>
</dbReference>
<keyword evidence="3" id="KW-1185">Reference proteome</keyword>
<protein>
    <recommendedName>
        <fullName evidence="1">Probable queuosine precursor transporter</fullName>
        <shortName evidence="1">Q precursor transporter</shortName>
    </recommendedName>
</protein>
<feature type="transmembrane region" description="Helical" evidence="1">
    <location>
        <begin position="40"/>
        <end position="66"/>
    </location>
</feature>
<feature type="transmembrane region" description="Helical" evidence="1">
    <location>
        <begin position="152"/>
        <end position="181"/>
    </location>
</feature>
<evidence type="ECO:0000313" key="2">
    <source>
        <dbReference type="EMBL" id="SDT96019.1"/>
    </source>
</evidence>
<keyword evidence="1" id="KW-1133">Transmembrane helix</keyword>
<keyword evidence="1" id="KW-0813">Transport</keyword>
<sequence>MSTSSQPRVQRHRSVYDIVAICFVAFLLISNIVATKVIGIHIGPLMLVFDGGAILFPLTYILGDLLSEIYGFARAKRVILTGFAVSILASLTFLVVGAAPVGPGYENQDAFVAVLGFVPRIVAASVCGYLVGQLLNSWVLVRMRQRWGERNLWVRLIGSTMVGELADTLIFCTIAFAGIIPGWDFVNYVVVGYLYKVGVEVIFLPLTYAVIGAVRRWEQPERNAAHENEVTHD</sequence>
<dbReference type="PANTHER" id="PTHR34300:SF2">
    <property type="entry name" value="QUEUOSINE PRECURSOR TRANSPORTER-RELATED"/>
    <property type="match status" value="1"/>
</dbReference>
<comment type="similarity">
    <text evidence="1">Belongs to the vitamin uptake transporter (VUT/ECF) (TC 2.A.88) family. Q precursor transporter subfamily.</text>
</comment>
<evidence type="ECO:0000313" key="3">
    <source>
        <dbReference type="Proteomes" id="UP000198976"/>
    </source>
</evidence>
<feature type="transmembrane region" description="Helical" evidence="1">
    <location>
        <begin position="193"/>
        <end position="214"/>
    </location>
</feature>
<accession>A0ABY0V7T4</accession>
<dbReference type="Proteomes" id="UP000198976">
    <property type="component" value="Chromosome I"/>
</dbReference>
<proteinExistence type="inferred from homology"/>
<dbReference type="Pfam" id="PF02592">
    <property type="entry name" value="Vut_1"/>
    <property type="match status" value="1"/>
</dbReference>
<keyword evidence="1" id="KW-1003">Cell membrane</keyword>
<comment type="subcellular location">
    <subcellularLocation>
        <location evidence="1">Cell membrane</location>
        <topology evidence="1">Multi-pass membrane protein</topology>
    </subcellularLocation>
</comment>